<feature type="region of interest" description="Disordered" evidence="1">
    <location>
        <begin position="44"/>
        <end position="67"/>
    </location>
</feature>
<gene>
    <name evidence="2" type="ORF">B5F11_14970</name>
</gene>
<name>A0A1Y4MMN7_9FIRM</name>
<accession>A0A1Y4MMN7</accession>
<dbReference type="RefSeq" id="WP_087302424.1">
    <property type="nucleotide sequence ID" value="NZ_NFKP01000022.1"/>
</dbReference>
<dbReference type="Proteomes" id="UP000196386">
    <property type="component" value="Unassembled WGS sequence"/>
</dbReference>
<sequence>MIKDREEIIRKAILEKLSSGFDYFTADDILAVAEIDEAQLKEISDSIHVPPAGTRPRKTSDKHRERR</sequence>
<dbReference type="AlphaFoldDB" id="A0A1Y4MMN7"/>
<evidence type="ECO:0000313" key="2">
    <source>
        <dbReference type="EMBL" id="OUP68062.1"/>
    </source>
</evidence>
<evidence type="ECO:0000256" key="1">
    <source>
        <dbReference type="SAM" id="MobiDB-lite"/>
    </source>
</evidence>
<reference evidence="3" key="1">
    <citation type="submission" date="2017-04" db="EMBL/GenBank/DDBJ databases">
        <title>Function of individual gut microbiota members based on whole genome sequencing of pure cultures obtained from chicken caecum.</title>
        <authorList>
            <person name="Medvecky M."/>
            <person name="Cejkova D."/>
            <person name="Polansky O."/>
            <person name="Karasova D."/>
            <person name="Kubasova T."/>
            <person name="Cizek A."/>
            <person name="Rychlik I."/>
        </authorList>
    </citation>
    <scope>NUCLEOTIDE SEQUENCE [LARGE SCALE GENOMIC DNA]</scope>
    <source>
        <strain evidence="3">An175</strain>
    </source>
</reference>
<evidence type="ECO:0000313" key="3">
    <source>
        <dbReference type="Proteomes" id="UP000196386"/>
    </source>
</evidence>
<organism evidence="2 3">
    <name type="scientific">Anaerotruncus colihominis</name>
    <dbReference type="NCBI Taxonomy" id="169435"/>
    <lineage>
        <taxon>Bacteria</taxon>
        <taxon>Bacillati</taxon>
        <taxon>Bacillota</taxon>
        <taxon>Clostridia</taxon>
        <taxon>Eubacteriales</taxon>
        <taxon>Oscillospiraceae</taxon>
        <taxon>Anaerotruncus</taxon>
    </lineage>
</organism>
<protein>
    <submittedName>
        <fullName evidence="2">Uncharacterized protein</fullName>
    </submittedName>
</protein>
<feature type="compositionally biased region" description="Basic and acidic residues" evidence="1">
    <location>
        <begin position="58"/>
        <end position="67"/>
    </location>
</feature>
<proteinExistence type="predicted"/>
<dbReference type="EMBL" id="NFKP01000022">
    <property type="protein sequence ID" value="OUP68062.1"/>
    <property type="molecule type" value="Genomic_DNA"/>
</dbReference>
<comment type="caution">
    <text evidence="2">The sequence shown here is derived from an EMBL/GenBank/DDBJ whole genome shotgun (WGS) entry which is preliminary data.</text>
</comment>